<comment type="caution">
    <text evidence="2">The sequence shown here is derived from an EMBL/GenBank/DDBJ whole genome shotgun (WGS) entry which is preliminary data.</text>
</comment>
<organism evidence="2 3">
    <name type="scientific">Penstemon davidsonii</name>
    <dbReference type="NCBI Taxonomy" id="160366"/>
    <lineage>
        <taxon>Eukaryota</taxon>
        <taxon>Viridiplantae</taxon>
        <taxon>Streptophyta</taxon>
        <taxon>Embryophyta</taxon>
        <taxon>Tracheophyta</taxon>
        <taxon>Spermatophyta</taxon>
        <taxon>Magnoliopsida</taxon>
        <taxon>eudicotyledons</taxon>
        <taxon>Gunneridae</taxon>
        <taxon>Pentapetalae</taxon>
        <taxon>asterids</taxon>
        <taxon>lamiids</taxon>
        <taxon>Lamiales</taxon>
        <taxon>Plantaginaceae</taxon>
        <taxon>Cheloneae</taxon>
        <taxon>Penstemon</taxon>
    </lineage>
</organism>
<dbReference type="PANTHER" id="PTHR38926">
    <property type="entry name" value="F-BOX DOMAIN CONTAINING PROTEIN, EXPRESSED"/>
    <property type="match status" value="1"/>
</dbReference>
<dbReference type="Proteomes" id="UP001291926">
    <property type="component" value="Unassembled WGS sequence"/>
</dbReference>
<dbReference type="SUPFAM" id="SSF52047">
    <property type="entry name" value="RNI-like"/>
    <property type="match status" value="1"/>
</dbReference>
<accession>A0ABR0DFY5</accession>
<evidence type="ECO:0000313" key="3">
    <source>
        <dbReference type="Proteomes" id="UP001291926"/>
    </source>
</evidence>
<keyword evidence="3" id="KW-1185">Reference proteome</keyword>
<evidence type="ECO:0000259" key="1">
    <source>
        <dbReference type="Pfam" id="PF24758"/>
    </source>
</evidence>
<dbReference type="Pfam" id="PF24758">
    <property type="entry name" value="LRR_At5g56370"/>
    <property type="match status" value="1"/>
</dbReference>
<proteinExistence type="predicted"/>
<reference evidence="2 3" key="1">
    <citation type="journal article" date="2023" name="bioRxiv">
        <title>Genome report: Whole genome sequence and annotation of Penstemon davidsonii.</title>
        <authorList>
            <person name="Ostevik K.L."/>
            <person name="Alabady M."/>
            <person name="Zhang M."/>
            <person name="Rausher M.D."/>
        </authorList>
    </citation>
    <scope>NUCLEOTIDE SEQUENCE [LARGE SCALE GENOMIC DNA]</scope>
    <source>
        <strain evidence="2">DNT005</strain>
        <tissue evidence="2">Whole leaf</tissue>
    </source>
</reference>
<evidence type="ECO:0000313" key="2">
    <source>
        <dbReference type="EMBL" id="KAK4488149.1"/>
    </source>
</evidence>
<dbReference type="InterPro" id="IPR032675">
    <property type="entry name" value="LRR_dom_sf"/>
</dbReference>
<feature type="domain" description="F-box/LRR-repeat protein 15/At3g58940/PEG3-like LRR" evidence="1">
    <location>
        <begin position="138"/>
        <end position="205"/>
    </location>
</feature>
<sequence>MPNAMKIFMTFGVWDFQMPNAMKMFMAFGIWKSQTPNAMNIFMAFGVWDLQMPNAMKMFMAFGIWKPQTPNANSLILTFGIWQISSRLRTLQLVACARITGEGLIKAVKNLPLLEELHLNYTYIGSAVALIETVGRSCLHLKSFELNYRWCPCQARDLEALAIAENMPELRHLHLFGNRLTDEGMQAILDGCPNLESLDLRQCRNVDFGGNLRRLCEQRIKDLRAPDDDDF</sequence>
<name>A0ABR0DFY5_9LAMI</name>
<gene>
    <name evidence="2" type="ORF">RD792_003891</name>
</gene>
<dbReference type="EMBL" id="JAYDYQ010001088">
    <property type="protein sequence ID" value="KAK4488149.1"/>
    <property type="molecule type" value="Genomic_DNA"/>
</dbReference>
<dbReference type="SMART" id="SM00367">
    <property type="entry name" value="LRR_CC"/>
    <property type="match status" value="3"/>
</dbReference>
<dbReference type="Gene3D" id="3.80.10.10">
    <property type="entry name" value="Ribonuclease Inhibitor"/>
    <property type="match status" value="1"/>
</dbReference>
<dbReference type="PANTHER" id="PTHR38926:SF2">
    <property type="entry name" value="F-BOX_LRR-REPEAT PROTEIN 21-RELATED"/>
    <property type="match status" value="1"/>
</dbReference>
<protein>
    <recommendedName>
        <fullName evidence="1">F-box/LRR-repeat protein 15/At3g58940/PEG3-like LRR domain-containing protein</fullName>
    </recommendedName>
</protein>
<dbReference type="InterPro" id="IPR006553">
    <property type="entry name" value="Leu-rich_rpt_Cys-con_subtyp"/>
</dbReference>
<dbReference type="InterPro" id="IPR055411">
    <property type="entry name" value="LRR_FXL15/At3g58940/PEG3-like"/>
</dbReference>